<feature type="transmembrane region" description="Helical" evidence="7">
    <location>
        <begin position="114"/>
        <end position="133"/>
    </location>
</feature>
<dbReference type="PANTHER" id="PTHR23501:SF109">
    <property type="entry name" value="MAJOR FACILITATOR SUPERFAMILY (MFS) PROFILE DOMAIN-CONTAINING PROTEIN-RELATED"/>
    <property type="match status" value="1"/>
</dbReference>
<dbReference type="InterPro" id="IPR005829">
    <property type="entry name" value="Sugar_transporter_CS"/>
</dbReference>
<evidence type="ECO:0000256" key="3">
    <source>
        <dbReference type="ARBA" id="ARBA00022692"/>
    </source>
</evidence>
<comment type="subcellular location">
    <subcellularLocation>
        <location evidence="1">Membrane</location>
        <topology evidence="1">Multi-pass membrane protein</topology>
    </subcellularLocation>
</comment>
<feature type="compositionally biased region" description="Polar residues" evidence="6">
    <location>
        <begin position="1"/>
        <end position="25"/>
    </location>
</feature>
<gene>
    <name evidence="9" type="ORF">SPI_08977</name>
</gene>
<keyword evidence="5 7" id="KW-0472">Membrane</keyword>
<feature type="transmembrane region" description="Helical" evidence="7">
    <location>
        <begin position="388"/>
        <end position="408"/>
    </location>
</feature>
<dbReference type="InterPro" id="IPR020846">
    <property type="entry name" value="MFS_dom"/>
</dbReference>
<dbReference type="InterPro" id="IPR010573">
    <property type="entry name" value="MFS_Str1/Tri12-like"/>
</dbReference>
<reference evidence="9 10" key="1">
    <citation type="journal article" date="2016" name="Genome Biol. Evol.">
        <title>Divergent and convergent evolution of fungal pathogenicity.</title>
        <authorList>
            <person name="Shang Y."/>
            <person name="Xiao G."/>
            <person name="Zheng P."/>
            <person name="Cen K."/>
            <person name="Zhan S."/>
            <person name="Wang C."/>
        </authorList>
    </citation>
    <scope>NUCLEOTIDE SEQUENCE [LARGE SCALE GENOMIC DNA]</scope>
    <source>
        <strain evidence="9 10">RCEF 264</strain>
    </source>
</reference>
<accession>A0A167MHD4</accession>
<feature type="transmembrane region" description="Helical" evidence="7">
    <location>
        <begin position="204"/>
        <end position="225"/>
    </location>
</feature>
<dbReference type="EMBL" id="AZHD01000024">
    <property type="protein sequence ID" value="OAA54358.1"/>
    <property type="molecule type" value="Genomic_DNA"/>
</dbReference>
<evidence type="ECO:0000256" key="4">
    <source>
        <dbReference type="ARBA" id="ARBA00022989"/>
    </source>
</evidence>
<comment type="caution">
    <text evidence="9">The sequence shown here is derived from an EMBL/GenBank/DDBJ whole genome shotgun (WGS) entry which is preliminary data.</text>
</comment>
<sequence>MEKDANSGSGKLPSVNSSQQENTGVEDTGNDSGGNSNGDSGRITTQGYISIGTLLFTYNAYLFTQQMPPAVLAYINADLGPNPSYIWITISWNLAAAVVVTVSGRLADIFGRRWFMIIGAVISTIGAIVGATAHSINGMIASGVLFGLGGGIQEMVFSCMQEMVPNRRRFLALGVYEFGNMPAMFGPLMAYAWIAHSRQTWRTCYFWCIAWEGLAAIALFVFYHPPSFKTKHRNDNETWYHLLGELDYIGLVSFSAACVLLLLAINWGGVLHPWKSAAVIAPLVISFALFIFLGFWEVYAPLKHPILPPRLFRKFREFTAVLVVIFVAGMLYYSNLSLWPRVSSLLFIPANNTIMRGVYAEITSFSTIMSAIYGMAIMPWVGHERWQLVALTAGQTIFLGAVSSLSLTSKARTIAFTLIAGSCSTSSSMLTFGTIGLFLDDQADMGVAIGLTSTFRLIGGAIAGAIYTSIYTNKYASGIPSVLKQYADEAHFDGPFTDLLKATVANTPAAYAKVPGITDSVIAAAETAVKVAYIHAFRYVYWTALAFGGVSICCALATRTVPSDRKTNERAVTMENEKGVHGIAERAAV</sequence>
<name>A0A167MHD4_9HYPO</name>
<keyword evidence="10" id="KW-1185">Reference proteome</keyword>
<feature type="transmembrane region" description="Helical" evidence="7">
    <location>
        <begin position="354"/>
        <end position="376"/>
    </location>
</feature>
<evidence type="ECO:0000256" key="5">
    <source>
        <dbReference type="ARBA" id="ARBA00023136"/>
    </source>
</evidence>
<dbReference type="Gene3D" id="1.20.1250.20">
    <property type="entry name" value="MFS general substrate transporter like domains"/>
    <property type="match status" value="1"/>
</dbReference>
<evidence type="ECO:0000256" key="7">
    <source>
        <dbReference type="SAM" id="Phobius"/>
    </source>
</evidence>
<keyword evidence="3 7" id="KW-0812">Transmembrane</keyword>
<dbReference type="GO" id="GO:0022857">
    <property type="term" value="F:transmembrane transporter activity"/>
    <property type="evidence" value="ECO:0007669"/>
    <property type="project" value="InterPro"/>
</dbReference>
<feature type="transmembrane region" description="Helical" evidence="7">
    <location>
        <begin position="446"/>
        <end position="467"/>
    </location>
</feature>
<evidence type="ECO:0000256" key="2">
    <source>
        <dbReference type="ARBA" id="ARBA00022448"/>
    </source>
</evidence>
<dbReference type="Pfam" id="PF06609">
    <property type="entry name" value="TRI12"/>
    <property type="match status" value="1"/>
</dbReference>
<feature type="transmembrane region" description="Helical" evidence="7">
    <location>
        <begin position="414"/>
        <end position="439"/>
    </location>
</feature>
<feature type="transmembrane region" description="Helical" evidence="7">
    <location>
        <begin position="47"/>
        <end position="64"/>
    </location>
</feature>
<dbReference type="SUPFAM" id="SSF103473">
    <property type="entry name" value="MFS general substrate transporter"/>
    <property type="match status" value="1"/>
</dbReference>
<feature type="transmembrane region" description="Helical" evidence="7">
    <location>
        <begin position="317"/>
        <end position="334"/>
    </location>
</feature>
<dbReference type="PROSITE" id="PS50850">
    <property type="entry name" value="MFS"/>
    <property type="match status" value="1"/>
</dbReference>
<dbReference type="PROSITE" id="PS00216">
    <property type="entry name" value="SUGAR_TRANSPORT_1"/>
    <property type="match status" value="1"/>
</dbReference>
<dbReference type="PANTHER" id="PTHR23501">
    <property type="entry name" value="MAJOR FACILITATOR SUPERFAMILY"/>
    <property type="match status" value="1"/>
</dbReference>
<keyword evidence="2" id="KW-0813">Transport</keyword>
<feature type="transmembrane region" description="Helical" evidence="7">
    <location>
        <begin position="277"/>
        <end position="296"/>
    </location>
</feature>
<feature type="transmembrane region" description="Helical" evidence="7">
    <location>
        <begin position="246"/>
        <end position="265"/>
    </location>
</feature>
<evidence type="ECO:0000259" key="8">
    <source>
        <dbReference type="PROSITE" id="PS50850"/>
    </source>
</evidence>
<evidence type="ECO:0000256" key="1">
    <source>
        <dbReference type="ARBA" id="ARBA00004141"/>
    </source>
</evidence>
<organism evidence="9 10">
    <name type="scientific">Niveomyces insectorum RCEF 264</name>
    <dbReference type="NCBI Taxonomy" id="1081102"/>
    <lineage>
        <taxon>Eukaryota</taxon>
        <taxon>Fungi</taxon>
        <taxon>Dikarya</taxon>
        <taxon>Ascomycota</taxon>
        <taxon>Pezizomycotina</taxon>
        <taxon>Sordariomycetes</taxon>
        <taxon>Hypocreomycetidae</taxon>
        <taxon>Hypocreales</taxon>
        <taxon>Cordycipitaceae</taxon>
        <taxon>Niveomyces</taxon>
    </lineage>
</organism>
<evidence type="ECO:0000256" key="6">
    <source>
        <dbReference type="SAM" id="MobiDB-lite"/>
    </source>
</evidence>
<dbReference type="InterPro" id="IPR036259">
    <property type="entry name" value="MFS_trans_sf"/>
</dbReference>
<dbReference type="GO" id="GO:0005886">
    <property type="term" value="C:plasma membrane"/>
    <property type="evidence" value="ECO:0007669"/>
    <property type="project" value="TreeGrafter"/>
</dbReference>
<feature type="domain" description="Major facilitator superfamily (MFS) profile" evidence="8">
    <location>
        <begin position="45"/>
        <end position="566"/>
    </location>
</feature>
<evidence type="ECO:0000313" key="10">
    <source>
        <dbReference type="Proteomes" id="UP000076874"/>
    </source>
</evidence>
<feature type="transmembrane region" description="Helical" evidence="7">
    <location>
        <begin position="539"/>
        <end position="558"/>
    </location>
</feature>
<feature type="transmembrane region" description="Helical" evidence="7">
    <location>
        <begin position="84"/>
        <end position="102"/>
    </location>
</feature>
<keyword evidence="4 7" id="KW-1133">Transmembrane helix</keyword>
<proteinExistence type="predicted"/>
<feature type="region of interest" description="Disordered" evidence="6">
    <location>
        <begin position="1"/>
        <end position="41"/>
    </location>
</feature>
<evidence type="ECO:0000313" key="9">
    <source>
        <dbReference type="EMBL" id="OAA54358.1"/>
    </source>
</evidence>
<protein>
    <submittedName>
        <fullName evidence="9">Fungal trichothecene efflux pump</fullName>
    </submittedName>
</protein>
<dbReference type="AlphaFoldDB" id="A0A167MHD4"/>
<feature type="transmembrane region" description="Helical" evidence="7">
    <location>
        <begin position="170"/>
        <end position="192"/>
    </location>
</feature>
<dbReference type="Proteomes" id="UP000076874">
    <property type="component" value="Unassembled WGS sequence"/>
</dbReference>
<dbReference type="OrthoDB" id="4139357at2759"/>